<accession>A0A1I5DZU5</accession>
<dbReference type="PANTHER" id="PTHR45953:SF1">
    <property type="entry name" value="IDURONATE 2-SULFATASE"/>
    <property type="match status" value="1"/>
</dbReference>
<dbReference type="Proteomes" id="UP000181899">
    <property type="component" value="Unassembled WGS sequence"/>
</dbReference>
<dbReference type="InterPro" id="IPR017850">
    <property type="entry name" value="Alkaline_phosphatase_core_sf"/>
</dbReference>
<proteinExistence type="predicted"/>
<protein>
    <submittedName>
        <fullName evidence="4">Arylsulfatase A</fullName>
    </submittedName>
</protein>
<dbReference type="AlphaFoldDB" id="A0A1I5DZU5"/>
<dbReference type="Pfam" id="PF00884">
    <property type="entry name" value="Sulfatase"/>
    <property type="match status" value="1"/>
</dbReference>
<gene>
    <name evidence="4" type="ORF">SAMN04488695_11224</name>
</gene>
<keyword evidence="2" id="KW-0378">Hydrolase</keyword>
<organism evidence="4 5">
    <name type="scientific">Proteiniclasticum ruminis</name>
    <dbReference type="NCBI Taxonomy" id="398199"/>
    <lineage>
        <taxon>Bacteria</taxon>
        <taxon>Bacillati</taxon>
        <taxon>Bacillota</taxon>
        <taxon>Clostridia</taxon>
        <taxon>Eubacteriales</taxon>
        <taxon>Clostridiaceae</taxon>
        <taxon>Proteiniclasticum</taxon>
    </lineage>
</organism>
<keyword evidence="5" id="KW-1185">Reference proteome</keyword>
<dbReference type="OrthoDB" id="279611at2"/>
<keyword evidence="1" id="KW-0479">Metal-binding</keyword>
<dbReference type="EMBL" id="FOVK01000012">
    <property type="protein sequence ID" value="SFO04732.1"/>
    <property type="molecule type" value="Genomic_DNA"/>
</dbReference>
<sequence length="534" mass="61405">MKKPHIIIFNPDQMRSDSMGHLGNIAARTPFLDRFATTEGVSFRNAFCQNTVCVPSRASFTTGLYPHVNGHRTMTHLLREGEESLFKELKDQGYHVWMNARNDLIAGQMEGLLEKHASEIYYGGNAKTPPDPLSDGFKSGEGAIDYSMYHGELGVDEAGVYYGADDEDLDAAIKRIKTYEEEKPLCLFLGLINPHPPYQVEHPYFSAIKREVLPPRIKAEDGKEKARMMELIRRNQKLSHLTEADWNEVRACYLGMVMKVDHMFQKLCDALKDAGIYDDCAIFFLSDHGDYTGDYGISEKSQNTFEDCLTNVPLLVKPPAWEKVDPGISDSLVELVDFYGTVLDYANCSSTHTHFGKSLKEIIGSRLNENREFVCCEGGRLSHELHCDEFHANGPHGTNPYNPYYPRHLAQSDATAHGKATMIRTRQFKYIARLYEKDEFYDLEKDPKELINVIDDEAYREEILHHKELLMFWYLHTSDVVPFDYDMRFSPEMTWHKLKRLVPKEHEEEIKMKIAKGVNPFVLMNECKKRFGRE</sequence>
<dbReference type="PANTHER" id="PTHR45953">
    <property type="entry name" value="IDURONATE 2-SULFATASE"/>
    <property type="match status" value="1"/>
</dbReference>
<evidence type="ECO:0000256" key="2">
    <source>
        <dbReference type="ARBA" id="ARBA00022801"/>
    </source>
</evidence>
<evidence type="ECO:0000313" key="5">
    <source>
        <dbReference type="Proteomes" id="UP000181899"/>
    </source>
</evidence>
<evidence type="ECO:0000259" key="3">
    <source>
        <dbReference type="Pfam" id="PF00884"/>
    </source>
</evidence>
<reference evidence="4 5" key="1">
    <citation type="submission" date="2016-10" db="EMBL/GenBank/DDBJ databases">
        <authorList>
            <person name="de Groot N.N."/>
        </authorList>
    </citation>
    <scope>NUCLEOTIDE SEQUENCE [LARGE SCALE GENOMIC DNA]</scope>
    <source>
        <strain evidence="4 5">ML2</strain>
    </source>
</reference>
<evidence type="ECO:0000256" key="1">
    <source>
        <dbReference type="ARBA" id="ARBA00022723"/>
    </source>
</evidence>
<dbReference type="CDD" id="cd16150">
    <property type="entry name" value="sulfatase_like"/>
    <property type="match status" value="1"/>
</dbReference>
<name>A0A1I5DZU5_9CLOT</name>
<dbReference type="InterPro" id="IPR000917">
    <property type="entry name" value="Sulfatase_N"/>
</dbReference>
<evidence type="ECO:0000313" key="4">
    <source>
        <dbReference type="EMBL" id="SFO04732.1"/>
    </source>
</evidence>
<feature type="domain" description="Sulfatase N-terminal" evidence="3">
    <location>
        <begin position="4"/>
        <end position="347"/>
    </location>
</feature>
<dbReference type="GO" id="GO:0046872">
    <property type="term" value="F:metal ion binding"/>
    <property type="evidence" value="ECO:0007669"/>
    <property type="project" value="UniProtKB-KW"/>
</dbReference>
<dbReference type="Gene3D" id="3.40.720.10">
    <property type="entry name" value="Alkaline Phosphatase, subunit A"/>
    <property type="match status" value="1"/>
</dbReference>
<dbReference type="GO" id="GO:0004423">
    <property type="term" value="F:iduronate-2-sulfatase activity"/>
    <property type="evidence" value="ECO:0007669"/>
    <property type="project" value="TreeGrafter"/>
</dbReference>
<dbReference type="RefSeq" id="WP_074912708.1">
    <property type="nucleotide sequence ID" value="NZ_FOVK01000012.1"/>
</dbReference>
<dbReference type="SUPFAM" id="SSF53649">
    <property type="entry name" value="Alkaline phosphatase-like"/>
    <property type="match status" value="1"/>
</dbReference>
<dbReference type="GO" id="GO:0005737">
    <property type="term" value="C:cytoplasm"/>
    <property type="evidence" value="ECO:0007669"/>
    <property type="project" value="TreeGrafter"/>
</dbReference>